<organism evidence="1">
    <name type="scientific">Myoviridae sp. ctA1z6</name>
    <dbReference type="NCBI Taxonomy" id="2826627"/>
    <lineage>
        <taxon>Viruses</taxon>
        <taxon>Duplodnaviria</taxon>
        <taxon>Heunggongvirae</taxon>
        <taxon>Uroviricota</taxon>
        <taxon>Caudoviricetes</taxon>
    </lineage>
</organism>
<dbReference type="InterPro" id="IPR027417">
    <property type="entry name" value="P-loop_NTPase"/>
</dbReference>
<dbReference type="PIRSF" id="PIRSF007056">
    <property type="entry name" value="UCP007056"/>
    <property type="match status" value="1"/>
</dbReference>
<accession>A0A8S5M8M0</accession>
<protein>
    <submittedName>
        <fullName evidence="1">Large terminase</fullName>
    </submittedName>
</protein>
<name>A0A8S5M8M0_9CAUD</name>
<dbReference type="EMBL" id="BK014847">
    <property type="protein sequence ID" value="DAD78578.1"/>
    <property type="molecule type" value="Genomic_DNA"/>
</dbReference>
<proteinExistence type="predicted"/>
<reference evidence="1" key="1">
    <citation type="journal article" date="2021" name="Proc. Natl. Acad. Sci. U.S.A.">
        <title>A Catalog of Tens of Thousands of Viruses from Human Metagenomes Reveals Hidden Associations with Chronic Diseases.</title>
        <authorList>
            <person name="Tisza M.J."/>
            <person name="Buck C.B."/>
        </authorList>
    </citation>
    <scope>NUCLEOTIDE SEQUENCE</scope>
    <source>
        <strain evidence="1">CtA1z6</strain>
    </source>
</reference>
<sequence length="492" mass="54876">MKSVADVLIPYQRRWVADKSRVKVWEKSRRIGASYCVALESVLEAAQSKEAGGQDTFYLSYNKEMTQTFVRDCAYWAKVFNVVAGDAEELVLRDEDRDITVYRVRFASGFNVWGLPSEPRSLRSKQGRVVIDEAAFVDDLPELMKAAFALLMWGGSVEILSTHNGEENPFNELVKDIRAGARKYSLHRTTLDDAIVDGLYRTICKRSNPPQPWSKEGEEAWRAGIIADYGEGADEELFCIPNRSSGAYLTTAMIEACLSPDVPLVTWTPPAPDFVDWPGPVAATYTKGWFAEHLAPLLDGLPTDCAHFAGEDFGRSGDLSVFIPATETRDLRLVPPFVLELRDCPHRTQKQLLFGILDALPRFSGISLDARGNGSALAEAARQEYGPERVREVMISEAWYRETMPKLKARIEDKTLVLPKRAEVLSDFRLLRVVKGVARVPEQRTTDKTGNRHGDSAVAAAMLVDAREKLGSVERWEYEGVPITGGMSFSGF</sequence>
<dbReference type="Gene3D" id="3.30.420.240">
    <property type="match status" value="1"/>
</dbReference>
<dbReference type="Gene3D" id="3.40.50.300">
    <property type="entry name" value="P-loop containing nucleotide triphosphate hydrolases"/>
    <property type="match status" value="1"/>
</dbReference>
<evidence type="ECO:0000313" key="1">
    <source>
        <dbReference type="EMBL" id="DAD78578.1"/>
    </source>
</evidence>
<dbReference type="InterPro" id="IPR012036">
    <property type="entry name" value="Phage_Mu_Gp28"/>
</dbReference>